<accession>A0ACC0XRA9</accession>
<dbReference type="Proteomes" id="UP001163603">
    <property type="component" value="Chromosome 11"/>
</dbReference>
<keyword evidence="2" id="KW-1185">Reference proteome</keyword>
<name>A0ACC0XRA9_9ROSI</name>
<protein>
    <submittedName>
        <fullName evidence="1">Uncharacterized protein</fullName>
    </submittedName>
</protein>
<evidence type="ECO:0000313" key="2">
    <source>
        <dbReference type="Proteomes" id="UP001163603"/>
    </source>
</evidence>
<dbReference type="EMBL" id="CM047746">
    <property type="protein sequence ID" value="KAJ0020852.1"/>
    <property type="molecule type" value="Genomic_DNA"/>
</dbReference>
<proteinExistence type="predicted"/>
<sequence length="921" mass="103451">MDSRQPVQNLGETIHSLLGLKAHLTSNWVKSVRDIIKNLPSEKSSADIKAKTLETGDSLDNEDVEGNAVSKLKDELAVLTAKINQLNIQRRQVLNEFLDLKGNIRVFCRVRPIRVEENYGCLRPVVALDSNNVLLRLHDNKSKSYSFDKVFHPGSSQDEVFSEIEPVVKSVLDGYNACIFAYGQTGTGKTFTMEGNPDSPGVVPRTIEALFKQVVESNHPFLISFSMLEIYLGNLKDLLTTQPTKATDPMPPRLSIKTDPKSGIEINNLAAIQVNDFNQALRLYRLGCRFRTTASTNSNTTSSRSHCMIRISITCFDAPERRRETNKIWLVDLGGSERVLKTKAWGRRLDEGKAINLSLSALGDVINALQRKKRHVPYRNSKLTRVLKDSLGEDSKTLMLVHVSPKEEDLCETICSLNFASRAKSIHLGHDDSIEIRDQKEASMKNLQQKMERIEEERLKVRGDIEKLSEELENLTRPAPSFEVKPQVPHLSSEEPLSNLKVKKDRIGDVTAPLSQLPGFMRSTFCSRRKSGRDLHTVEEKGQVLGRRRRRSSHRAESVTFPVKNISEYNSEHSISKSSCLAGLNMKSSADYETDYSIETVQGDINMVTFGKQEKSQRTSIRQRAPLSYPEQCGNQKKEKDNSTKFPTVGDCLLHKSEPLTSSCTQRSKAVQAVPIAEEKCDGSGPNRTWISHNSKVPICEFKVEAFISHNTTKKQFDVEGVEVPVAEVITEKPQTMLKDLFAEESRSNSPSASHTTQTTILTQDFVDGLLLEDNASGTLSSPDMCSGRLDQYEDDDETYLIPTMQAVKFDMPCPDSILNYKECSFSPTGKENHIFDSKRDTGISISISELESHCQEVSTEIGIKDKEMEDFDDSSPLSSIGTTPRSFKWTSQRTLFMDQGHQKCQNMPYATITRNCTKQW</sequence>
<evidence type="ECO:0000313" key="1">
    <source>
        <dbReference type="EMBL" id="KAJ0020852.1"/>
    </source>
</evidence>
<comment type="caution">
    <text evidence="1">The sequence shown here is derived from an EMBL/GenBank/DDBJ whole genome shotgun (WGS) entry which is preliminary data.</text>
</comment>
<gene>
    <name evidence="1" type="ORF">Pint_31491</name>
</gene>
<organism evidence="1 2">
    <name type="scientific">Pistacia integerrima</name>
    <dbReference type="NCBI Taxonomy" id="434235"/>
    <lineage>
        <taxon>Eukaryota</taxon>
        <taxon>Viridiplantae</taxon>
        <taxon>Streptophyta</taxon>
        <taxon>Embryophyta</taxon>
        <taxon>Tracheophyta</taxon>
        <taxon>Spermatophyta</taxon>
        <taxon>Magnoliopsida</taxon>
        <taxon>eudicotyledons</taxon>
        <taxon>Gunneridae</taxon>
        <taxon>Pentapetalae</taxon>
        <taxon>rosids</taxon>
        <taxon>malvids</taxon>
        <taxon>Sapindales</taxon>
        <taxon>Anacardiaceae</taxon>
        <taxon>Pistacia</taxon>
    </lineage>
</organism>
<reference evidence="2" key="1">
    <citation type="journal article" date="2023" name="G3 (Bethesda)">
        <title>Genome assembly and association tests identify interacting loci associated with vigor, precocity, and sex in interspecific pistachio rootstocks.</title>
        <authorList>
            <person name="Palmer W."/>
            <person name="Jacygrad E."/>
            <person name="Sagayaradj S."/>
            <person name="Cavanaugh K."/>
            <person name="Han R."/>
            <person name="Bertier L."/>
            <person name="Beede B."/>
            <person name="Kafkas S."/>
            <person name="Golino D."/>
            <person name="Preece J."/>
            <person name="Michelmore R."/>
        </authorList>
    </citation>
    <scope>NUCLEOTIDE SEQUENCE [LARGE SCALE GENOMIC DNA]</scope>
</reference>